<evidence type="ECO:0000256" key="9">
    <source>
        <dbReference type="SAM" id="Phobius"/>
    </source>
</evidence>
<accession>A0A8J3ILA4</accession>
<evidence type="ECO:0000256" key="7">
    <source>
        <dbReference type="PROSITE-ProRule" id="PRU10141"/>
    </source>
</evidence>
<dbReference type="RefSeq" id="WP_220204130.1">
    <property type="nucleotide sequence ID" value="NZ_BNJK01000001.1"/>
</dbReference>
<keyword evidence="9" id="KW-0472">Membrane</keyword>
<evidence type="ECO:0000256" key="2">
    <source>
        <dbReference type="ARBA" id="ARBA00022527"/>
    </source>
</evidence>
<dbReference type="InterPro" id="IPR000719">
    <property type="entry name" value="Prot_kinase_dom"/>
</dbReference>
<keyword evidence="9" id="KW-1133">Transmembrane helix</keyword>
<dbReference type="FunFam" id="1.10.510.10:FF:000021">
    <property type="entry name" value="Serine/threonine protein kinase"/>
    <property type="match status" value="1"/>
</dbReference>
<evidence type="ECO:0000256" key="4">
    <source>
        <dbReference type="ARBA" id="ARBA00022741"/>
    </source>
</evidence>
<dbReference type="Gene3D" id="2.60.120.560">
    <property type="entry name" value="Exo-inulinase, domain 1"/>
    <property type="match status" value="1"/>
</dbReference>
<dbReference type="EC" id="2.7.11.1" evidence="1"/>
<dbReference type="Gene3D" id="3.30.200.20">
    <property type="entry name" value="Phosphorylase Kinase, domain 1"/>
    <property type="match status" value="1"/>
</dbReference>
<dbReference type="Gene3D" id="1.10.510.10">
    <property type="entry name" value="Transferase(Phosphotransferase) domain 1"/>
    <property type="match status" value="1"/>
</dbReference>
<keyword evidence="6 7" id="KW-0067">ATP-binding</keyword>
<organism evidence="11 12">
    <name type="scientific">Reticulibacter mediterranei</name>
    <dbReference type="NCBI Taxonomy" id="2778369"/>
    <lineage>
        <taxon>Bacteria</taxon>
        <taxon>Bacillati</taxon>
        <taxon>Chloroflexota</taxon>
        <taxon>Ktedonobacteria</taxon>
        <taxon>Ktedonobacterales</taxon>
        <taxon>Reticulibacteraceae</taxon>
        <taxon>Reticulibacter</taxon>
    </lineage>
</organism>
<evidence type="ECO:0000256" key="3">
    <source>
        <dbReference type="ARBA" id="ARBA00022679"/>
    </source>
</evidence>
<reference evidence="11" key="1">
    <citation type="submission" date="2020-10" db="EMBL/GenBank/DDBJ databases">
        <title>Taxonomic study of unclassified bacteria belonging to the class Ktedonobacteria.</title>
        <authorList>
            <person name="Yabe S."/>
            <person name="Wang C.M."/>
            <person name="Zheng Y."/>
            <person name="Sakai Y."/>
            <person name="Cavaletti L."/>
            <person name="Monciardini P."/>
            <person name="Donadio S."/>
        </authorList>
    </citation>
    <scope>NUCLEOTIDE SEQUENCE</scope>
    <source>
        <strain evidence="11">ID150040</strain>
    </source>
</reference>
<protein>
    <recommendedName>
        <fullName evidence="1">non-specific serine/threonine protein kinase</fullName>
        <ecNumber evidence="1">2.7.11.1</ecNumber>
    </recommendedName>
</protein>
<keyword evidence="5" id="KW-0418">Kinase</keyword>
<dbReference type="PROSITE" id="PS50011">
    <property type="entry name" value="PROTEIN_KINASE_DOM"/>
    <property type="match status" value="1"/>
</dbReference>
<dbReference type="Pfam" id="PF00069">
    <property type="entry name" value="Pkinase"/>
    <property type="match status" value="1"/>
</dbReference>
<keyword evidence="4 7" id="KW-0547">Nucleotide-binding</keyword>
<keyword evidence="12" id="KW-1185">Reference proteome</keyword>
<dbReference type="SUPFAM" id="SSF56112">
    <property type="entry name" value="Protein kinase-like (PK-like)"/>
    <property type="match status" value="1"/>
</dbReference>
<feature type="compositionally biased region" description="Basic residues" evidence="8">
    <location>
        <begin position="293"/>
        <end position="302"/>
    </location>
</feature>
<dbReference type="PROSITE" id="PS00107">
    <property type="entry name" value="PROTEIN_KINASE_ATP"/>
    <property type="match status" value="1"/>
</dbReference>
<feature type="transmembrane region" description="Helical" evidence="9">
    <location>
        <begin position="374"/>
        <end position="396"/>
    </location>
</feature>
<evidence type="ECO:0000313" key="12">
    <source>
        <dbReference type="Proteomes" id="UP000597444"/>
    </source>
</evidence>
<dbReference type="InterPro" id="IPR011009">
    <property type="entry name" value="Kinase-like_dom_sf"/>
</dbReference>
<keyword evidence="9" id="KW-0812">Transmembrane</keyword>
<dbReference type="GO" id="GO:0004674">
    <property type="term" value="F:protein serine/threonine kinase activity"/>
    <property type="evidence" value="ECO:0007669"/>
    <property type="project" value="UniProtKB-KW"/>
</dbReference>
<dbReference type="SMART" id="SM00220">
    <property type="entry name" value="S_TKc"/>
    <property type="match status" value="1"/>
</dbReference>
<evidence type="ECO:0000256" key="6">
    <source>
        <dbReference type="ARBA" id="ARBA00022840"/>
    </source>
</evidence>
<name>A0A8J3ILA4_9CHLR</name>
<dbReference type="GO" id="GO:0005524">
    <property type="term" value="F:ATP binding"/>
    <property type="evidence" value="ECO:0007669"/>
    <property type="project" value="UniProtKB-UniRule"/>
</dbReference>
<keyword evidence="2" id="KW-0723">Serine/threonine-protein kinase</keyword>
<dbReference type="Proteomes" id="UP000597444">
    <property type="component" value="Unassembled WGS sequence"/>
</dbReference>
<evidence type="ECO:0000313" key="11">
    <source>
        <dbReference type="EMBL" id="GHO93342.1"/>
    </source>
</evidence>
<evidence type="ECO:0000256" key="5">
    <source>
        <dbReference type="ARBA" id="ARBA00022777"/>
    </source>
</evidence>
<feature type="compositionally biased region" description="Basic and acidic residues" evidence="8">
    <location>
        <begin position="283"/>
        <end position="292"/>
    </location>
</feature>
<evidence type="ECO:0000256" key="1">
    <source>
        <dbReference type="ARBA" id="ARBA00012513"/>
    </source>
</evidence>
<comment type="caution">
    <text evidence="11">The sequence shown here is derived from an EMBL/GenBank/DDBJ whole genome shotgun (WGS) entry which is preliminary data.</text>
</comment>
<dbReference type="AlphaFoldDB" id="A0A8J3ILA4"/>
<dbReference type="InterPro" id="IPR008271">
    <property type="entry name" value="Ser/Thr_kinase_AS"/>
</dbReference>
<dbReference type="PROSITE" id="PS00108">
    <property type="entry name" value="PROTEIN_KINASE_ST"/>
    <property type="match status" value="1"/>
</dbReference>
<dbReference type="EMBL" id="BNJK01000001">
    <property type="protein sequence ID" value="GHO93342.1"/>
    <property type="molecule type" value="Genomic_DNA"/>
</dbReference>
<feature type="region of interest" description="Disordered" evidence="8">
    <location>
        <begin position="416"/>
        <end position="453"/>
    </location>
</feature>
<sequence length="621" mass="68663">MSDLAGTHLGHYRLLRLLGKGGMAEVYLAYDEEKQREVAIKMISGHNVDYLERFMREVAAVDKLTHKHILPAYDYDSEESWHYLVMPYIPGGTLRELLEEGPLSPTAALELLEQIADALQFAHEQGIIHRDIKPSNILLRDAHYAYLADFGVAKFVENSNRLTQTGTLLGTPEYMAPDLAEGPATSSTDIYALGIVLYQMITGQLPFVAETPLAVYWKQIRDQPQSPSQHQPSLSPAIDAVILRALEKDPHQRFHTARELAEAFRQAIEKPEHYLAQERQRLRSRLKQERKAATRRPLRLRRPTPPSDPSFLPEATPVAVKTRERRPVAITLPPLPIRRRAARSNDLETPYPAQPLSQQIVREQPRIRRRRNTMVVSIVALGFLLFVGLPMSYMYYVFETHRSQATVLPVSTPSIQATQQAPQGQPQTPASTGAAPTITGSTPLLDDPLSANTPGRWTEDANHCVFASGSYHVNVLQTNFLQPCPLLAPTIDNAAVQVEVSLRSGSNAGVMLRVQGEGFYDFEINNQRQFFLRRHDPGKGSSYTSLIPPTTSSAILPGGLPNTLLVIANGANFKLYINGTAVGEATDSTYASGQLALAAGTLAPLPGGEGSFTNFKIFKVS</sequence>
<feature type="binding site" evidence="7">
    <location>
        <position position="41"/>
    </location>
    <ligand>
        <name>ATP</name>
        <dbReference type="ChEBI" id="CHEBI:30616"/>
    </ligand>
</feature>
<dbReference type="PANTHER" id="PTHR43289:SF6">
    <property type="entry name" value="SERINE_THREONINE-PROTEIN KINASE NEKL-3"/>
    <property type="match status" value="1"/>
</dbReference>
<keyword evidence="3" id="KW-0808">Transferase</keyword>
<dbReference type="CDD" id="cd14014">
    <property type="entry name" value="STKc_PknB_like"/>
    <property type="match status" value="1"/>
</dbReference>
<feature type="compositionally biased region" description="Low complexity" evidence="8">
    <location>
        <begin position="416"/>
        <end position="433"/>
    </location>
</feature>
<feature type="region of interest" description="Disordered" evidence="8">
    <location>
        <begin position="283"/>
        <end position="314"/>
    </location>
</feature>
<dbReference type="InterPro" id="IPR017441">
    <property type="entry name" value="Protein_kinase_ATP_BS"/>
</dbReference>
<gene>
    <name evidence="11" type="ORF">KSF_033900</name>
</gene>
<evidence type="ECO:0000256" key="8">
    <source>
        <dbReference type="SAM" id="MobiDB-lite"/>
    </source>
</evidence>
<proteinExistence type="predicted"/>
<evidence type="ECO:0000259" key="10">
    <source>
        <dbReference type="PROSITE" id="PS50011"/>
    </source>
</evidence>
<dbReference type="PANTHER" id="PTHR43289">
    <property type="entry name" value="MITOGEN-ACTIVATED PROTEIN KINASE KINASE KINASE 20-RELATED"/>
    <property type="match status" value="1"/>
</dbReference>
<feature type="domain" description="Protein kinase" evidence="10">
    <location>
        <begin position="12"/>
        <end position="265"/>
    </location>
</feature>